<reference evidence="2 3" key="1">
    <citation type="submission" date="2023-03" db="EMBL/GenBank/DDBJ databases">
        <title>High recombination rates correlate with genetic variation in Cardiocondyla obscurior ants.</title>
        <authorList>
            <person name="Errbii M."/>
        </authorList>
    </citation>
    <scope>NUCLEOTIDE SEQUENCE [LARGE SCALE GENOMIC DNA]</scope>
    <source>
        <strain evidence="2">Alpha-2009</strain>
        <tissue evidence="2">Whole body</tissue>
    </source>
</reference>
<sequence>MKSRTSFITARIIMLYLLSIVGRSSAAIEEASSSSLHIPRLHPLLNNLEFGEPEKKAYIAEYKRLPLYNFGIGKRWIDNNEEKRTRQFSFGIGKRLRDYKFGIGKRNNRYHPLSFDYFPTDNMEVYPSRDDNSDDFMEDKRGSPQYGFGIGKRLWKLATGDATASGRRLNDAAISKYLFNLGKELDENEDLIQ</sequence>
<keyword evidence="1" id="KW-0732">Signal</keyword>
<feature type="signal peptide" evidence="1">
    <location>
        <begin position="1"/>
        <end position="26"/>
    </location>
</feature>
<dbReference type="EMBL" id="JADYXP020000004">
    <property type="protein sequence ID" value="KAL0125776.1"/>
    <property type="molecule type" value="Genomic_DNA"/>
</dbReference>
<protein>
    <submittedName>
        <fullName evidence="2">Uncharacterized protein</fullName>
    </submittedName>
</protein>
<organism evidence="2 3">
    <name type="scientific">Cardiocondyla obscurior</name>
    <dbReference type="NCBI Taxonomy" id="286306"/>
    <lineage>
        <taxon>Eukaryota</taxon>
        <taxon>Metazoa</taxon>
        <taxon>Ecdysozoa</taxon>
        <taxon>Arthropoda</taxon>
        <taxon>Hexapoda</taxon>
        <taxon>Insecta</taxon>
        <taxon>Pterygota</taxon>
        <taxon>Neoptera</taxon>
        <taxon>Endopterygota</taxon>
        <taxon>Hymenoptera</taxon>
        <taxon>Apocrita</taxon>
        <taxon>Aculeata</taxon>
        <taxon>Formicoidea</taxon>
        <taxon>Formicidae</taxon>
        <taxon>Myrmicinae</taxon>
        <taxon>Cardiocondyla</taxon>
    </lineage>
</organism>
<comment type="caution">
    <text evidence="2">The sequence shown here is derived from an EMBL/GenBank/DDBJ whole genome shotgun (WGS) entry which is preliminary data.</text>
</comment>
<dbReference type="AlphaFoldDB" id="A0AAW2GI63"/>
<accession>A0AAW2GI63</accession>
<keyword evidence="3" id="KW-1185">Reference proteome</keyword>
<feature type="chain" id="PRO_5043845084" evidence="1">
    <location>
        <begin position="27"/>
        <end position="193"/>
    </location>
</feature>
<evidence type="ECO:0000256" key="1">
    <source>
        <dbReference type="SAM" id="SignalP"/>
    </source>
</evidence>
<dbReference type="Proteomes" id="UP001430953">
    <property type="component" value="Unassembled WGS sequence"/>
</dbReference>
<gene>
    <name evidence="2" type="ORF">PUN28_004676</name>
</gene>
<name>A0AAW2GI63_9HYME</name>
<evidence type="ECO:0000313" key="2">
    <source>
        <dbReference type="EMBL" id="KAL0125776.1"/>
    </source>
</evidence>
<proteinExistence type="predicted"/>
<evidence type="ECO:0000313" key="3">
    <source>
        <dbReference type="Proteomes" id="UP001430953"/>
    </source>
</evidence>